<keyword evidence="1" id="KW-1133">Transmembrane helix</keyword>
<evidence type="ECO:0000256" key="1">
    <source>
        <dbReference type="SAM" id="Phobius"/>
    </source>
</evidence>
<dbReference type="EMBL" id="JAIULA010000016">
    <property type="protein sequence ID" value="MCP0887334.1"/>
    <property type="molecule type" value="Genomic_DNA"/>
</dbReference>
<reference evidence="2 3" key="1">
    <citation type="journal article" date="2023" name="Int. J. Syst. Evol. Microbiol.">
        <title>Ligilactobacillus ubinensis sp. nov., a novel species isolated from the wild ferment of a durian fruit (Durio zibethinus).</title>
        <authorList>
            <person name="Heng Y.C."/>
            <person name="Menon N."/>
            <person name="Chen B."/>
            <person name="Loo B.Z.L."/>
            <person name="Wong G.W.J."/>
            <person name="Lim A.C.H."/>
            <person name="Silvaraju S."/>
            <person name="Kittelmann S."/>
        </authorList>
    </citation>
    <scope>NUCLEOTIDE SEQUENCE [LARGE SCALE GENOMIC DNA]</scope>
    <source>
        <strain evidence="2 3">WILCCON 0076</strain>
    </source>
</reference>
<dbReference type="AlphaFoldDB" id="A0A9X2FLB8"/>
<feature type="transmembrane region" description="Helical" evidence="1">
    <location>
        <begin position="96"/>
        <end position="117"/>
    </location>
</feature>
<dbReference type="RefSeq" id="WP_253361101.1">
    <property type="nucleotide sequence ID" value="NZ_JAIULA010000016.1"/>
</dbReference>
<protein>
    <submittedName>
        <fullName evidence="2">Uncharacterized protein</fullName>
    </submittedName>
</protein>
<organism evidence="2 3">
    <name type="scientific">Ligilactobacillus ubinensis</name>
    <dbReference type="NCBI Taxonomy" id="2876789"/>
    <lineage>
        <taxon>Bacteria</taxon>
        <taxon>Bacillati</taxon>
        <taxon>Bacillota</taxon>
        <taxon>Bacilli</taxon>
        <taxon>Lactobacillales</taxon>
        <taxon>Lactobacillaceae</taxon>
        <taxon>Ligilactobacillus</taxon>
    </lineage>
</organism>
<sequence>MQLGVINSKITILILQKLRYANDYVVNFFSIDILASIIGLLLALLLPLVIMLLEGGSNHWDRAVILNKVIHFKSLVVSIFIISIILLLWRIHTLEFIFIIFYFLSFYLICRTLYLSVKWLSDWAESFEGVRFKWRKNILTNKKLKPQEKIKIWENVFEQLNDDFGSSRGQNTIFSFNEYEENYDSLNSEDISIQARFASILLENLDVFLSTYRESNQFWECAINNFLENSQNNQKYKLTRLWKNIVIEAMKITAQDEYGVYILLEELKKIKSRLKDGKLKTFMNFIPDQIIELFYLRNNELEDYDLFNNTEWIIVSDDLRSQEKEKPQAYLLKAFFKKVNNIAANSENSIKLQRLVNVIFKKADPICLGRSYNLLHNYYIPKVEDEELAYSILAKPLKFGNVSRLTGTDDNGDIGQYMDEYQKEFEESIKITVFYFRSFLKSEFGKEYLKKMKLGLQSTKLEKLLEEQNRKDLEVLAVVYLDLIEKIEAELIK</sequence>
<feature type="transmembrane region" description="Helical" evidence="1">
    <location>
        <begin position="70"/>
        <end position="89"/>
    </location>
</feature>
<keyword evidence="1" id="KW-0472">Membrane</keyword>
<keyword evidence="1" id="KW-0812">Transmembrane</keyword>
<proteinExistence type="predicted"/>
<dbReference type="Proteomes" id="UP001139006">
    <property type="component" value="Unassembled WGS sequence"/>
</dbReference>
<accession>A0A9X2FLB8</accession>
<keyword evidence="3" id="KW-1185">Reference proteome</keyword>
<gene>
    <name evidence="2" type="ORF">LB941_08305</name>
</gene>
<comment type="caution">
    <text evidence="2">The sequence shown here is derived from an EMBL/GenBank/DDBJ whole genome shotgun (WGS) entry which is preliminary data.</text>
</comment>
<name>A0A9X2FLB8_9LACO</name>
<feature type="transmembrane region" description="Helical" evidence="1">
    <location>
        <begin position="24"/>
        <end position="50"/>
    </location>
</feature>
<evidence type="ECO:0000313" key="2">
    <source>
        <dbReference type="EMBL" id="MCP0887334.1"/>
    </source>
</evidence>
<evidence type="ECO:0000313" key="3">
    <source>
        <dbReference type="Proteomes" id="UP001139006"/>
    </source>
</evidence>